<proteinExistence type="predicted"/>
<protein>
    <submittedName>
        <fullName evidence="1">Uncharacterized protein</fullName>
    </submittedName>
</protein>
<gene>
    <name evidence="1" type="ORF">LCGC14_2571170</name>
</gene>
<accession>A0A0F9AH57</accession>
<dbReference type="AlphaFoldDB" id="A0A0F9AH57"/>
<comment type="caution">
    <text evidence="1">The sequence shown here is derived from an EMBL/GenBank/DDBJ whole genome shotgun (WGS) entry which is preliminary data.</text>
</comment>
<name>A0A0F9AH57_9ZZZZ</name>
<feature type="non-terminal residue" evidence="1">
    <location>
        <position position="1"/>
    </location>
</feature>
<reference evidence="1" key="1">
    <citation type="journal article" date="2015" name="Nature">
        <title>Complex archaea that bridge the gap between prokaryotes and eukaryotes.</title>
        <authorList>
            <person name="Spang A."/>
            <person name="Saw J.H."/>
            <person name="Jorgensen S.L."/>
            <person name="Zaremba-Niedzwiedzka K."/>
            <person name="Martijn J."/>
            <person name="Lind A.E."/>
            <person name="van Eijk R."/>
            <person name="Schleper C."/>
            <person name="Guy L."/>
            <person name="Ettema T.J."/>
        </authorList>
    </citation>
    <scope>NUCLEOTIDE SEQUENCE</scope>
</reference>
<sequence>LIAPCVNVRPFTESVSLVHDAPLGDPLMFQPALNFKAGEELLMYLSFIKVGTSTFGDKIDIAAIMNIKTT</sequence>
<dbReference type="EMBL" id="LAZR01042696">
    <property type="protein sequence ID" value="KKL08904.1"/>
    <property type="molecule type" value="Genomic_DNA"/>
</dbReference>
<organism evidence="1">
    <name type="scientific">marine sediment metagenome</name>
    <dbReference type="NCBI Taxonomy" id="412755"/>
    <lineage>
        <taxon>unclassified sequences</taxon>
        <taxon>metagenomes</taxon>
        <taxon>ecological metagenomes</taxon>
    </lineage>
</organism>
<evidence type="ECO:0000313" key="1">
    <source>
        <dbReference type="EMBL" id="KKL08904.1"/>
    </source>
</evidence>